<dbReference type="Proteomes" id="UP000812966">
    <property type="component" value="Unassembled WGS sequence"/>
</dbReference>
<keyword evidence="7" id="KW-1185">Reference proteome</keyword>
<protein>
    <recommendedName>
        <fullName evidence="5">Proteasome subunit beta</fullName>
    </recommendedName>
</protein>
<dbReference type="GO" id="GO:0019774">
    <property type="term" value="C:proteasome core complex, beta-subunit complex"/>
    <property type="evidence" value="ECO:0007669"/>
    <property type="project" value="UniProtKB-ARBA"/>
</dbReference>
<dbReference type="InterPro" id="IPR029055">
    <property type="entry name" value="Ntn_hydrolases_N"/>
</dbReference>
<dbReference type="GO" id="GO:0005737">
    <property type="term" value="C:cytoplasm"/>
    <property type="evidence" value="ECO:0007669"/>
    <property type="project" value="UniProtKB-SubCell"/>
</dbReference>
<comment type="function">
    <text evidence="5">Component of the proteasome, a multicatalytic proteinase complex which is characterized by its ability to cleave peptides with Arg, Phe, Tyr, Leu, and Glu adjacent to the leaving group at neutral or slightly basic pH. The proteasome has an ATP-dependent proteolytic activity.</text>
</comment>
<dbReference type="SUPFAM" id="SSF56235">
    <property type="entry name" value="N-terminal nucleophile aminohydrolases (Ntn hydrolases)"/>
    <property type="match status" value="1"/>
</dbReference>
<dbReference type="PROSITE" id="PS51476">
    <property type="entry name" value="PROTEASOME_BETA_2"/>
    <property type="match status" value="1"/>
</dbReference>
<evidence type="ECO:0000313" key="6">
    <source>
        <dbReference type="EMBL" id="KAG7531363.1"/>
    </source>
</evidence>
<dbReference type="OrthoDB" id="268428at2759"/>
<comment type="subcellular location">
    <subcellularLocation>
        <location evidence="5">Cytoplasm</location>
    </subcellularLocation>
    <subcellularLocation>
        <location evidence="5">Nucleus</location>
    </subcellularLocation>
</comment>
<dbReference type="GO" id="GO:0010498">
    <property type="term" value="P:proteasomal protein catabolic process"/>
    <property type="evidence" value="ECO:0007669"/>
    <property type="project" value="InterPro"/>
</dbReference>
<keyword evidence="2 5" id="KW-0647">Proteasome</keyword>
<comment type="subunit">
    <text evidence="4">The 26S proteasome consists of a 20S proteasome core and two 19S regulatory subunits. The 20S proteasome core is composed of 28 subunits that are arranged in four stacked rings, resulting in a barrel-shaped structure. The two end rings are each formed by seven alpha subunits, and the two central rings are each formed by seven beta subunits. The catalytic chamber with the active sites is on the inside of the barrel.</text>
</comment>
<evidence type="ECO:0000256" key="1">
    <source>
        <dbReference type="ARBA" id="ARBA00022490"/>
    </source>
</evidence>
<dbReference type="GO" id="GO:0005634">
    <property type="term" value="C:nucleus"/>
    <property type="evidence" value="ECO:0007669"/>
    <property type="project" value="UniProtKB-SubCell"/>
</dbReference>
<dbReference type="InterPro" id="IPR023333">
    <property type="entry name" value="Proteasome_suB-type"/>
</dbReference>
<evidence type="ECO:0000313" key="7">
    <source>
        <dbReference type="Proteomes" id="UP000812966"/>
    </source>
</evidence>
<dbReference type="EMBL" id="JABELV010000093">
    <property type="protein sequence ID" value="KAG7531363.1"/>
    <property type="molecule type" value="Genomic_DNA"/>
</dbReference>
<comment type="similarity">
    <text evidence="5">Belongs to the peptidase T1B family.</text>
</comment>
<evidence type="ECO:0000256" key="4">
    <source>
        <dbReference type="ARBA" id="ARBA00026071"/>
    </source>
</evidence>
<dbReference type="CDD" id="cd03758">
    <property type="entry name" value="proteasome_beta_type_2"/>
    <property type="match status" value="1"/>
</dbReference>
<sequence length="198" mass="22496">MTECSFGITGKDFVLLASDQSAGRSIIKMKSDENKIRQLSPSLCMAYGGEPGDTENFVDFVERNLRLYQIRHNIELAPAPASAYIRRILAEAIRSRRPYVVSLLLGGYDKIKDESHLYWMDPYGTKVKVPYTANGLGIYVALSTMDKYWYPDITREEAGQLLKRCIDEVKLRLAYQFSFNAVEIDKDGVREYKLDGSA</sequence>
<dbReference type="InterPro" id="IPR016050">
    <property type="entry name" value="Proteasome_bsu_CS"/>
</dbReference>
<dbReference type="PANTHER" id="PTHR11599">
    <property type="entry name" value="PROTEASOME SUBUNIT ALPHA/BETA"/>
    <property type="match status" value="1"/>
</dbReference>
<dbReference type="InterPro" id="IPR035206">
    <property type="entry name" value="Proteasome_beta2"/>
</dbReference>
<evidence type="ECO:0000256" key="5">
    <source>
        <dbReference type="RuleBase" id="RU004203"/>
    </source>
</evidence>
<dbReference type="PROSITE" id="PS00854">
    <property type="entry name" value="PROTEASOME_BETA_1"/>
    <property type="match status" value="1"/>
</dbReference>
<comment type="caution">
    <text evidence="6">The sequence shown here is derived from an EMBL/GenBank/DDBJ whole genome shotgun (WGS) entry which is preliminary data.</text>
</comment>
<reference evidence="6" key="1">
    <citation type="submission" date="2020-04" db="EMBL/GenBank/DDBJ databases">
        <title>Analysis of mating type loci in Filobasidium floriforme.</title>
        <authorList>
            <person name="Nowrousian M."/>
        </authorList>
    </citation>
    <scope>NUCLEOTIDE SEQUENCE</scope>
    <source>
        <strain evidence="6">CBS 6242</strain>
    </source>
</reference>
<evidence type="ECO:0000256" key="3">
    <source>
        <dbReference type="ARBA" id="ARBA00023242"/>
    </source>
</evidence>
<keyword evidence="3 5" id="KW-0539">Nucleus</keyword>
<keyword evidence="1 5" id="KW-0963">Cytoplasm</keyword>
<dbReference type="InterPro" id="IPR001353">
    <property type="entry name" value="Proteasome_sua/b"/>
</dbReference>
<dbReference type="AlphaFoldDB" id="A0A8K0NME0"/>
<evidence type="ECO:0000256" key="2">
    <source>
        <dbReference type="ARBA" id="ARBA00022942"/>
    </source>
</evidence>
<proteinExistence type="inferred from homology"/>
<dbReference type="Gene3D" id="3.60.20.10">
    <property type="entry name" value="Glutamine Phosphoribosylpyrophosphate, subunit 1, domain 1"/>
    <property type="match status" value="1"/>
</dbReference>
<comment type="subunit">
    <text evidence="5">Component of the proteasome complex.</text>
</comment>
<dbReference type="InterPro" id="IPR050115">
    <property type="entry name" value="Proteasome_alpha"/>
</dbReference>
<name>A0A8K0NME0_9TREE</name>
<gene>
    <name evidence="6" type="ORF">FFLO_04424</name>
</gene>
<accession>A0A8K0NME0</accession>
<dbReference type="Pfam" id="PF00227">
    <property type="entry name" value="Proteasome"/>
    <property type="match status" value="1"/>
</dbReference>
<organism evidence="6 7">
    <name type="scientific">Filobasidium floriforme</name>
    <dbReference type="NCBI Taxonomy" id="5210"/>
    <lineage>
        <taxon>Eukaryota</taxon>
        <taxon>Fungi</taxon>
        <taxon>Dikarya</taxon>
        <taxon>Basidiomycota</taxon>
        <taxon>Agaricomycotina</taxon>
        <taxon>Tremellomycetes</taxon>
        <taxon>Filobasidiales</taxon>
        <taxon>Filobasidiaceae</taxon>
        <taxon>Filobasidium</taxon>
    </lineage>
</organism>